<evidence type="ECO:0000256" key="1">
    <source>
        <dbReference type="SAM" id="Phobius"/>
    </source>
</evidence>
<proteinExistence type="predicted"/>
<organism evidence="3">
    <name type="scientific">marine sediment metagenome</name>
    <dbReference type="NCBI Taxonomy" id="412755"/>
    <lineage>
        <taxon>unclassified sequences</taxon>
        <taxon>metagenomes</taxon>
        <taxon>ecological metagenomes</taxon>
    </lineage>
</organism>
<feature type="domain" description="Zinc-ribbon" evidence="2">
    <location>
        <begin position="208"/>
        <end position="229"/>
    </location>
</feature>
<name>X0YS21_9ZZZZ</name>
<sequence length="230" mass="25720">MPEHTIVLEGIVKSFTKSYSGNLSFMLEDSQNNLHYCFSTKKRPALSPSDKIVVIGSTTTGNKVRINYLINQSRNTEENMLEASNDWMYYVSLVSAILVTIGFVVAILYSLGIFTVDYGYMGIFGSIYTMIISIVLIILLLPAMIIFWVLTNSFSKKRKRAVQIVEDVSRIKENLSGSVKSSIKSPEVMKEPTSIHKQEGSYSSRPQFCAHCGTKMSFEAKFCPSCGSEQ</sequence>
<comment type="caution">
    <text evidence="3">The sequence shown here is derived from an EMBL/GenBank/DDBJ whole genome shotgun (WGS) entry which is preliminary data.</text>
</comment>
<dbReference type="InterPro" id="IPR026870">
    <property type="entry name" value="Zinc_ribbon_dom"/>
</dbReference>
<dbReference type="Pfam" id="PF13240">
    <property type="entry name" value="Zn_Ribbon_1"/>
    <property type="match status" value="1"/>
</dbReference>
<gene>
    <name evidence="3" type="ORF">S01H4_17081</name>
</gene>
<evidence type="ECO:0000313" key="3">
    <source>
        <dbReference type="EMBL" id="GAG58995.1"/>
    </source>
</evidence>
<evidence type="ECO:0000259" key="2">
    <source>
        <dbReference type="Pfam" id="PF13240"/>
    </source>
</evidence>
<dbReference type="AlphaFoldDB" id="X0YS21"/>
<keyword evidence="1" id="KW-0472">Membrane</keyword>
<accession>X0YS21</accession>
<reference evidence="3" key="1">
    <citation type="journal article" date="2014" name="Front. Microbiol.">
        <title>High frequency of phylogenetically diverse reductive dehalogenase-homologous genes in deep subseafloor sedimentary metagenomes.</title>
        <authorList>
            <person name="Kawai M."/>
            <person name="Futagami T."/>
            <person name="Toyoda A."/>
            <person name="Takaki Y."/>
            <person name="Nishi S."/>
            <person name="Hori S."/>
            <person name="Arai W."/>
            <person name="Tsubouchi T."/>
            <person name="Morono Y."/>
            <person name="Uchiyama I."/>
            <person name="Ito T."/>
            <person name="Fujiyama A."/>
            <person name="Inagaki F."/>
            <person name="Takami H."/>
        </authorList>
    </citation>
    <scope>NUCLEOTIDE SEQUENCE</scope>
    <source>
        <strain evidence="3">Expedition CK06-06</strain>
    </source>
</reference>
<feature type="transmembrane region" description="Helical" evidence="1">
    <location>
        <begin position="87"/>
        <end position="111"/>
    </location>
</feature>
<feature type="transmembrane region" description="Helical" evidence="1">
    <location>
        <begin position="123"/>
        <end position="150"/>
    </location>
</feature>
<dbReference type="EMBL" id="BART01007512">
    <property type="protein sequence ID" value="GAG58995.1"/>
    <property type="molecule type" value="Genomic_DNA"/>
</dbReference>
<keyword evidence="1" id="KW-1133">Transmembrane helix</keyword>
<protein>
    <recommendedName>
        <fullName evidence="2">Zinc-ribbon domain-containing protein</fullName>
    </recommendedName>
</protein>
<keyword evidence="1" id="KW-0812">Transmembrane</keyword>